<dbReference type="SUPFAM" id="SSF82895">
    <property type="entry name" value="TSP-1 type 1 repeat"/>
    <property type="match status" value="1"/>
</dbReference>
<dbReference type="Gene3D" id="2.20.100.10">
    <property type="entry name" value="Thrombospondin type-1 (TSP1) repeat"/>
    <property type="match status" value="1"/>
</dbReference>
<dbReference type="FunFam" id="2.20.100.10:FF:000024">
    <property type="entry name" value="Spondin-1"/>
    <property type="match status" value="1"/>
</dbReference>
<feature type="non-terminal residue" evidence="1">
    <location>
        <position position="1"/>
    </location>
</feature>
<dbReference type="PANTHER" id="PTHR11311">
    <property type="entry name" value="SPONDIN"/>
    <property type="match status" value="1"/>
</dbReference>
<dbReference type="InterPro" id="IPR051418">
    <property type="entry name" value="Spondin/Thrombospondin_T1"/>
</dbReference>
<keyword evidence="2" id="KW-1185">Reference proteome</keyword>
<dbReference type="InterPro" id="IPR000884">
    <property type="entry name" value="TSP1_rpt"/>
</dbReference>
<sequence length="61" mass="6897">DNTPETCIYSNWSPWSACSSSTCDKGRRMRQRMLKAQLDPNVPCLHTQDFEPCMGPGCSEE</sequence>
<evidence type="ECO:0000313" key="1">
    <source>
        <dbReference type="EMBL" id="KAL0155656.1"/>
    </source>
</evidence>
<dbReference type="EMBL" id="JAMKFB020000025">
    <property type="protein sequence ID" value="KAL0155656.1"/>
    <property type="molecule type" value="Genomic_DNA"/>
</dbReference>
<dbReference type="Proteomes" id="UP001529510">
    <property type="component" value="Unassembled WGS sequence"/>
</dbReference>
<dbReference type="PANTHER" id="PTHR11311:SF16">
    <property type="entry name" value="SPONDIN-1"/>
    <property type="match status" value="1"/>
</dbReference>
<proteinExistence type="predicted"/>
<dbReference type="Pfam" id="PF00090">
    <property type="entry name" value="TSP_1"/>
    <property type="match status" value="1"/>
</dbReference>
<gene>
    <name evidence="1" type="ORF">M9458_049919</name>
</gene>
<evidence type="ECO:0000313" key="2">
    <source>
        <dbReference type="Proteomes" id="UP001529510"/>
    </source>
</evidence>
<dbReference type="SMART" id="SM00209">
    <property type="entry name" value="TSP1"/>
    <property type="match status" value="1"/>
</dbReference>
<dbReference type="PROSITE" id="PS50092">
    <property type="entry name" value="TSP1"/>
    <property type="match status" value="1"/>
</dbReference>
<protein>
    <submittedName>
        <fullName evidence="1">Uncharacterized protein</fullName>
    </submittedName>
</protein>
<name>A0ABD0N422_CIRMR</name>
<accession>A0ABD0N422</accession>
<reference evidence="1 2" key="1">
    <citation type="submission" date="2024-05" db="EMBL/GenBank/DDBJ databases">
        <title>Genome sequencing and assembly of Indian major carp, Cirrhinus mrigala (Hamilton, 1822).</title>
        <authorList>
            <person name="Mohindra V."/>
            <person name="Chowdhury L.M."/>
            <person name="Lal K."/>
            <person name="Jena J.K."/>
        </authorList>
    </citation>
    <scope>NUCLEOTIDE SEQUENCE [LARGE SCALE GENOMIC DNA]</scope>
    <source>
        <strain evidence="1">CM1030</strain>
        <tissue evidence="1">Blood</tissue>
    </source>
</reference>
<dbReference type="AlphaFoldDB" id="A0ABD0N422"/>
<feature type="non-terminal residue" evidence="1">
    <location>
        <position position="61"/>
    </location>
</feature>
<comment type="caution">
    <text evidence="1">The sequence shown here is derived from an EMBL/GenBank/DDBJ whole genome shotgun (WGS) entry which is preliminary data.</text>
</comment>
<dbReference type="InterPro" id="IPR036383">
    <property type="entry name" value="TSP1_rpt_sf"/>
</dbReference>
<organism evidence="1 2">
    <name type="scientific">Cirrhinus mrigala</name>
    <name type="common">Mrigala</name>
    <dbReference type="NCBI Taxonomy" id="683832"/>
    <lineage>
        <taxon>Eukaryota</taxon>
        <taxon>Metazoa</taxon>
        <taxon>Chordata</taxon>
        <taxon>Craniata</taxon>
        <taxon>Vertebrata</taxon>
        <taxon>Euteleostomi</taxon>
        <taxon>Actinopterygii</taxon>
        <taxon>Neopterygii</taxon>
        <taxon>Teleostei</taxon>
        <taxon>Ostariophysi</taxon>
        <taxon>Cypriniformes</taxon>
        <taxon>Cyprinidae</taxon>
        <taxon>Labeoninae</taxon>
        <taxon>Labeonini</taxon>
        <taxon>Cirrhinus</taxon>
    </lineage>
</organism>